<dbReference type="InterPro" id="IPR002491">
    <property type="entry name" value="ABC_transptr_periplasmic_BD"/>
</dbReference>
<accession>A0ABD4T4S0</accession>
<dbReference type="EMBL" id="JTHE03000062">
    <property type="protein sequence ID" value="MCM1983498.1"/>
    <property type="molecule type" value="Genomic_DNA"/>
</dbReference>
<feature type="domain" description="Fe/B12 periplasmic-binding" evidence="1">
    <location>
        <begin position="9"/>
        <end position="293"/>
    </location>
</feature>
<evidence type="ECO:0000313" key="2">
    <source>
        <dbReference type="EMBL" id="MCM1983498.1"/>
    </source>
</evidence>
<dbReference type="PROSITE" id="PS50983">
    <property type="entry name" value="FE_B12_PBP"/>
    <property type="match status" value="1"/>
</dbReference>
<name>A0ABD4T4S0_9CYAN</name>
<proteinExistence type="predicted"/>
<evidence type="ECO:0000259" key="1">
    <source>
        <dbReference type="PROSITE" id="PS50983"/>
    </source>
</evidence>
<protein>
    <submittedName>
        <fullName evidence="2">Cobalamin-binding protein</fullName>
    </submittedName>
</protein>
<keyword evidence="3" id="KW-1185">Reference proteome</keyword>
<dbReference type="Gene3D" id="3.40.50.1980">
    <property type="entry name" value="Nitrogenase molybdenum iron protein domain"/>
    <property type="match status" value="2"/>
</dbReference>
<organism evidence="2 3">
    <name type="scientific">Lyngbya confervoides BDU141951</name>
    <dbReference type="NCBI Taxonomy" id="1574623"/>
    <lineage>
        <taxon>Bacteria</taxon>
        <taxon>Bacillati</taxon>
        <taxon>Cyanobacteriota</taxon>
        <taxon>Cyanophyceae</taxon>
        <taxon>Oscillatoriophycideae</taxon>
        <taxon>Oscillatoriales</taxon>
        <taxon>Microcoleaceae</taxon>
        <taxon>Lyngbya</taxon>
    </lineage>
</organism>
<sequence>MSSSSSSIRIVSLIPSATEIVQALGCLDALVARSHACDYPPQVLTVPVCTAPNLDPHQSSGEIHHQVSQRLQRALSIYRLDLDMLRQLQPTHILTQAQCEVCAVSLAEVEAALSVLDGCSPQVISLQPKTLSEVWQDILNVGQALGVKGDPVVDRLRDRLCQVQRQPPSPHPRVVCLEWTDPLMVAGNWVPELVALAGGQDLLGQRGQHSDWITWDSLIQIDPDVIVLMPCGFNLRATREAAVALSQHPNWRQLQAVQTGQVYLTDGNQYFNRPGPRLVDSLEILGEILHPRGSSSPHPGWERFQ</sequence>
<reference evidence="2 3" key="1">
    <citation type="journal article" date="2015" name="Genome Announc.">
        <title>Draft Genome Sequence of Filamentous Marine Cyanobacterium Lyngbya confervoides Strain BDU141951.</title>
        <authorList>
            <person name="Chandrababunaidu M.M."/>
            <person name="Sen D."/>
            <person name="Tripathy S."/>
        </authorList>
    </citation>
    <scope>NUCLEOTIDE SEQUENCE [LARGE SCALE GENOMIC DNA]</scope>
    <source>
        <strain evidence="2 3">BDU141951</strain>
    </source>
</reference>
<dbReference type="PANTHER" id="PTHR42860">
    <property type="entry name" value="VITAMIN B12-BINDING PROTEIN"/>
    <property type="match status" value="1"/>
</dbReference>
<dbReference type="RefSeq" id="WP_166282269.1">
    <property type="nucleotide sequence ID" value="NZ_JTHE03000062.1"/>
</dbReference>
<comment type="caution">
    <text evidence="2">The sequence shown here is derived from an EMBL/GenBank/DDBJ whole genome shotgun (WGS) entry which is preliminary data.</text>
</comment>
<dbReference type="CDD" id="cd01144">
    <property type="entry name" value="BtuF"/>
    <property type="match status" value="1"/>
</dbReference>
<evidence type="ECO:0000313" key="3">
    <source>
        <dbReference type="Proteomes" id="UP000031561"/>
    </source>
</evidence>
<dbReference type="InterPro" id="IPR051030">
    <property type="entry name" value="Vitamin_B12-ABC_binding"/>
</dbReference>
<dbReference type="Pfam" id="PF01497">
    <property type="entry name" value="Peripla_BP_2"/>
    <property type="match status" value="1"/>
</dbReference>
<dbReference type="SUPFAM" id="SSF53807">
    <property type="entry name" value="Helical backbone' metal receptor"/>
    <property type="match status" value="1"/>
</dbReference>
<dbReference type="Proteomes" id="UP000031561">
    <property type="component" value="Unassembled WGS sequence"/>
</dbReference>
<dbReference type="AlphaFoldDB" id="A0ABD4T4S0"/>
<gene>
    <name evidence="2" type="ORF">QQ91_0011785</name>
</gene>
<dbReference type="PANTHER" id="PTHR42860:SF1">
    <property type="entry name" value="VITAMIN B12-BINDING PROTEIN"/>
    <property type="match status" value="1"/>
</dbReference>